<dbReference type="PROSITE" id="PS51257">
    <property type="entry name" value="PROKAR_LIPOPROTEIN"/>
    <property type="match status" value="1"/>
</dbReference>
<accession>A0A1M7CWV4</accession>
<dbReference type="Proteomes" id="UP000184364">
    <property type="component" value="Unassembled WGS sequence"/>
</dbReference>
<proteinExistence type="predicted"/>
<gene>
    <name evidence="1" type="ORF">SAMN05444267_102332</name>
</gene>
<reference evidence="2" key="1">
    <citation type="submission" date="2016-11" db="EMBL/GenBank/DDBJ databases">
        <authorList>
            <person name="Varghese N."/>
            <person name="Submissions S."/>
        </authorList>
    </citation>
    <scope>NUCLEOTIDE SEQUENCE [LARGE SCALE GENOMIC DNA]</scope>
    <source>
        <strain evidence="2">DSM 26899</strain>
    </source>
</reference>
<evidence type="ECO:0000313" key="1">
    <source>
        <dbReference type="EMBL" id="SHL71329.1"/>
    </source>
</evidence>
<dbReference type="AlphaFoldDB" id="A0A1M7CWV4"/>
<name>A0A1M7CWV4_9FLAO</name>
<dbReference type="EMBL" id="FRAV01000023">
    <property type="protein sequence ID" value="SHL71329.1"/>
    <property type="molecule type" value="Genomic_DNA"/>
</dbReference>
<organism evidence="1 2">
    <name type="scientific">Chryseobacterium polytrichastri</name>
    <dbReference type="NCBI Taxonomy" id="1302687"/>
    <lineage>
        <taxon>Bacteria</taxon>
        <taxon>Pseudomonadati</taxon>
        <taxon>Bacteroidota</taxon>
        <taxon>Flavobacteriia</taxon>
        <taxon>Flavobacteriales</taxon>
        <taxon>Weeksellaceae</taxon>
        <taxon>Chryseobacterium group</taxon>
        <taxon>Chryseobacterium</taxon>
    </lineage>
</organism>
<sequence length="209" mass="23995">MAAKQKKQTMKKTLFSSILSLSLLSCSENKYQNKPIVENAVDNSESSVGSLKESSLYSRDINMVHQIYGELMKNDKKLQALDDKINKINEETEKGTSQYNGIIGKTETYYNDAATLARAISDSLLKQEINKEVNASLEKYHLKIKRIKDLIAEVDKNKVKLHNQYVIFKIRKTLPEIEKYQNAHPLKTDSLDNFINKQNQLLNEIKNLK</sequence>
<keyword evidence="2" id="KW-1185">Reference proteome</keyword>
<dbReference type="STRING" id="1302687.SAMN05444267_102332"/>
<evidence type="ECO:0000313" key="2">
    <source>
        <dbReference type="Proteomes" id="UP000184364"/>
    </source>
</evidence>
<evidence type="ECO:0008006" key="3">
    <source>
        <dbReference type="Google" id="ProtNLM"/>
    </source>
</evidence>
<protein>
    <recommendedName>
        <fullName evidence="3">Cell-wall binding lipoprotein</fullName>
    </recommendedName>
</protein>